<accession>A0A1J7JL98</accession>
<evidence type="ECO:0000313" key="3">
    <source>
        <dbReference type="EMBL" id="OIW28466.1"/>
    </source>
</evidence>
<feature type="coiled-coil region" evidence="1">
    <location>
        <begin position="447"/>
        <end position="517"/>
    </location>
</feature>
<name>A0A1J7JL98_9PEZI</name>
<feature type="region of interest" description="Disordered" evidence="2">
    <location>
        <begin position="521"/>
        <end position="541"/>
    </location>
</feature>
<keyword evidence="4" id="KW-1185">Reference proteome</keyword>
<dbReference type="Proteomes" id="UP000182658">
    <property type="component" value="Unassembled WGS sequence"/>
</dbReference>
<organism evidence="3 4">
    <name type="scientific">Coniochaeta ligniaria NRRL 30616</name>
    <dbReference type="NCBI Taxonomy" id="1408157"/>
    <lineage>
        <taxon>Eukaryota</taxon>
        <taxon>Fungi</taxon>
        <taxon>Dikarya</taxon>
        <taxon>Ascomycota</taxon>
        <taxon>Pezizomycotina</taxon>
        <taxon>Sordariomycetes</taxon>
        <taxon>Sordariomycetidae</taxon>
        <taxon>Coniochaetales</taxon>
        <taxon>Coniochaetaceae</taxon>
        <taxon>Coniochaeta</taxon>
    </lineage>
</organism>
<proteinExistence type="predicted"/>
<protein>
    <submittedName>
        <fullName evidence="3">Uncharacterized protein</fullName>
    </submittedName>
</protein>
<reference evidence="3 4" key="1">
    <citation type="submission" date="2016-10" db="EMBL/GenBank/DDBJ databases">
        <title>Draft genome sequence of Coniochaeta ligniaria NRRL30616, a lignocellulolytic fungus for bioabatement of inhibitors in plant biomass hydrolysates.</title>
        <authorList>
            <consortium name="DOE Joint Genome Institute"/>
            <person name="Jimenez D.J."/>
            <person name="Hector R.E."/>
            <person name="Riley R."/>
            <person name="Sun H."/>
            <person name="Grigoriev I.V."/>
            <person name="Van Elsas J.D."/>
            <person name="Nichols N.N."/>
        </authorList>
    </citation>
    <scope>NUCLEOTIDE SEQUENCE [LARGE SCALE GENOMIC DNA]</scope>
    <source>
        <strain evidence="3 4">NRRL 30616</strain>
    </source>
</reference>
<evidence type="ECO:0000256" key="2">
    <source>
        <dbReference type="SAM" id="MobiDB-lite"/>
    </source>
</evidence>
<dbReference type="AlphaFoldDB" id="A0A1J7JL98"/>
<sequence>MTATGIDSLRLPEQHLAEHNADPAGHQRGYIKGTDYSLPYTSQWSRLHVEESSTLLRHLNCSYLSTHGHPPTLLSLKQHTQALCNLILALVPTSNSGEIDASNAPPADVGIDGPDPLALKYHKNDAFDFLNDLRTPYANSDPDHQLPLNSLANEVRSRSDLAGTQYHCALANSQPPRGKGEAARPYANHHNLLLHANACLERLDHEFGAEGGLMAVLPGDDGDDGEQQHDAAAKAAARNSLVGQWLAFTQHLVRRTHELEVAYGNALDLVQADAVLPMQALSALGPDGRIGRRVAFPQDRWVLANAGDDTYEYIQKLLDAREAVDQERVNIWKEQGVAGSRSWREHRGGISATRGIVAVNVGTRYYRLAGGGHGTVFVVPGWDGNPAVEYTRALEKKPGVVGTPVAKWPERVSEIEKKVEEIARKDKADTVEKVKEKERALRAVAEGETMKRELEMLRAEVEVLEEYVGAGMPGFTAQMANMRAEKEEAYEALATQRQRYEREIGAMRVINEQLEAKLRGEHDVGRRHIERRRRAKSASNQ</sequence>
<dbReference type="InParanoid" id="A0A1J7JL98"/>
<keyword evidence="1" id="KW-0175">Coiled coil</keyword>
<dbReference type="EMBL" id="KV875098">
    <property type="protein sequence ID" value="OIW28466.1"/>
    <property type="molecule type" value="Genomic_DNA"/>
</dbReference>
<feature type="compositionally biased region" description="Basic residues" evidence="2">
    <location>
        <begin position="528"/>
        <end position="541"/>
    </location>
</feature>
<gene>
    <name evidence="3" type="ORF">CONLIGDRAFT_632745</name>
</gene>
<evidence type="ECO:0000256" key="1">
    <source>
        <dbReference type="SAM" id="Coils"/>
    </source>
</evidence>
<dbReference type="OrthoDB" id="5413531at2759"/>
<evidence type="ECO:0000313" key="4">
    <source>
        <dbReference type="Proteomes" id="UP000182658"/>
    </source>
</evidence>